<keyword evidence="2" id="KW-1185">Reference proteome</keyword>
<comment type="caution">
    <text evidence="1">The sequence shown here is derived from an EMBL/GenBank/DDBJ whole genome shotgun (WGS) entry which is preliminary data.</text>
</comment>
<gene>
    <name evidence="1" type="ORF">WG901_13250</name>
</gene>
<dbReference type="RefSeq" id="WP_339587541.1">
    <property type="nucleotide sequence ID" value="NZ_JBBHJZ010000002.1"/>
</dbReference>
<reference evidence="1 2" key="1">
    <citation type="submission" date="2024-03" db="EMBL/GenBank/DDBJ databases">
        <authorList>
            <person name="Jo J.-H."/>
        </authorList>
    </citation>
    <scope>NUCLEOTIDE SEQUENCE [LARGE SCALE GENOMIC DNA]</scope>
    <source>
        <strain evidence="1 2">PS1R-30</strain>
    </source>
</reference>
<proteinExistence type="predicted"/>
<accession>A0ABU8RX00</accession>
<evidence type="ECO:0000313" key="2">
    <source>
        <dbReference type="Proteomes" id="UP001361239"/>
    </source>
</evidence>
<evidence type="ECO:0000313" key="1">
    <source>
        <dbReference type="EMBL" id="MEJ5977609.1"/>
    </source>
</evidence>
<organism evidence="1 2">
    <name type="scientific">Novosphingobium anseongense</name>
    <dbReference type="NCBI Taxonomy" id="3133436"/>
    <lineage>
        <taxon>Bacteria</taxon>
        <taxon>Pseudomonadati</taxon>
        <taxon>Pseudomonadota</taxon>
        <taxon>Alphaproteobacteria</taxon>
        <taxon>Sphingomonadales</taxon>
        <taxon>Sphingomonadaceae</taxon>
        <taxon>Novosphingobium</taxon>
    </lineage>
</organism>
<dbReference type="Proteomes" id="UP001361239">
    <property type="component" value="Unassembled WGS sequence"/>
</dbReference>
<protein>
    <submittedName>
        <fullName evidence="1">Uncharacterized protein</fullName>
    </submittedName>
</protein>
<dbReference type="EMBL" id="JBBHJZ010000002">
    <property type="protein sequence ID" value="MEJ5977609.1"/>
    <property type="molecule type" value="Genomic_DNA"/>
</dbReference>
<name>A0ABU8RX00_9SPHN</name>
<sequence>MPDQLLLEMPGLERVHHAPFVMPGQDAPDADWRRALVRMNTVHLTVDQFERGLRVYRAEPLEIGRLGAENARMAALISFCAAEGIEPAEVAAHAIAFRQNAIHDVASEGVDFRKRRSFYEMLITDPIDVERYTGFDDEDGPAC</sequence>